<sequence length="551" mass="60156">MRTRHNTYNERDGQEQPCYGILSLTPPGLFQEHTANYQASTTAARALSSYPSEELALYIDAVATAMMLQQQHQQTAMNMHVDDGLDAIFCNSVGGDGCVNLSPIIPREFSAESTSEFVGEFVFSSSPSSLMLENGGFSELINVGHFSRSTIISWFCAAAAADIDEMIVDDLTVLDNAPESPKAVVSLTPACLLDYPTDSLVGQRPVTAQTQLQGSAFLFQGVCNSGHSNNDWLSLFAFPLTTVSQQNLEQQQHQLSDNCFIPPSFARSTPQPSASPVSSPFCFDMRRDSAVAVVPSSLMPPLSMICRSIAATSSCSTSIEDTNNSSLSPSINVIKRRYLRKSTETLTTATTSARTVPVSMPLRTRNYREKSVSPLKHVVSLLEDHGEYSDAATEVDDSELASKLKNAGTSEMAVIGGGGGQIKMRNKTTKTVRQGDTNDDNNDDNDVDNGTEYGNDSDTTEVDFTITAATAGKTMILGTLVGKYRRNAAVVKMFNCPFEGCSKRFPRAYNLRSHLFCHTGERPHKCKRCSSAFARRHDLRRHERTIHALVS</sequence>
<proteinExistence type="predicted"/>
<feature type="domain" description="C2H2-type" evidence="6">
    <location>
        <begin position="524"/>
        <end position="548"/>
    </location>
</feature>
<evidence type="ECO:0000256" key="2">
    <source>
        <dbReference type="ARBA" id="ARBA00022771"/>
    </source>
</evidence>
<evidence type="ECO:0000256" key="4">
    <source>
        <dbReference type="PROSITE-ProRule" id="PRU00042"/>
    </source>
</evidence>
<dbReference type="SMART" id="SM00355">
    <property type="entry name" value="ZnF_C2H2"/>
    <property type="match status" value="2"/>
</dbReference>
<name>A0AAD5XFU5_9FUNG</name>
<evidence type="ECO:0000256" key="3">
    <source>
        <dbReference type="ARBA" id="ARBA00022833"/>
    </source>
</evidence>
<dbReference type="AlphaFoldDB" id="A0AAD5XFU5"/>
<evidence type="ECO:0000313" key="7">
    <source>
        <dbReference type="EMBL" id="KAJ3133936.1"/>
    </source>
</evidence>
<dbReference type="PANTHER" id="PTHR23235">
    <property type="entry name" value="KRUEPPEL-LIKE TRANSCRIPTION FACTOR"/>
    <property type="match status" value="1"/>
</dbReference>
<feature type="compositionally biased region" description="Acidic residues" evidence="5">
    <location>
        <begin position="437"/>
        <end position="449"/>
    </location>
</feature>
<dbReference type="Gene3D" id="3.30.160.60">
    <property type="entry name" value="Classic Zinc Finger"/>
    <property type="match status" value="2"/>
</dbReference>
<reference evidence="7" key="1">
    <citation type="submission" date="2020-05" db="EMBL/GenBank/DDBJ databases">
        <title>Phylogenomic resolution of chytrid fungi.</title>
        <authorList>
            <person name="Stajich J.E."/>
            <person name="Amses K."/>
            <person name="Simmons R."/>
            <person name="Seto K."/>
            <person name="Myers J."/>
            <person name="Bonds A."/>
            <person name="Quandt C.A."/>
            <person name="Barry K."/>
            <person name="Liu P."/>
            <person name="Grigoriev I."/>
            <person name="Longcore J.E."/>
            <person name="James T.Y."/>
        </authorList>
    </citation>
    <scope>NUCLEOTIDE SEQUENCE</scope>
    <source>
        <strain evidence="7">JEL0513</strain>
    </source>
</reference>
<comment type="caution">
    <text evidence="7">The sequence shown here is derived from an EMBL/GenBank/DDBJ whole genome shotgun (WGS) entry which is preliminary data.</text>
</comment>
<dbReference type="SUPFAM" id="SSF57667">
    <property type="entry name" value="beta-beta-alpha zinc fingers"/>
    <property type="match status" value="1"/>
</dbReference>
<keyword evidence="1" id="KW-0479">Metal-binding</keyword>
<gene>
    <name evidence="7" type="ORF">HK100_004006</name>
</gene>
<dbReference type="PROSITE" id="PS00028">
    <property type="entry name" value="ZINC_FINGER_C2H2_1"/>
    <property type="match status" value="2"/>
</dbReference>
<keyword evidence="8" id="KW-1185">Reference proteome</keyword>
<keyword evidence="2 4" id="KW-0863">Zinc-finger</keyword>
<dbReference type="GO" id="GO:0008270">
    <property type="term" value="F:zinc ion binding"/>
    <property type="evidence" value="ECO:0007669"/>
    <property type="project" value="UniProtKB-KW"/>
</dbReference>
<protein>
    <recommendedName>
        <fullName evidence="6">C2H2-type domain-containing protein</fullName>
    </recommendedName>
</protein>
<dbReference type="InterPro" id="IPR036236">
    <property type="entry name" value="Znf_C2H2_sf"/>
</dbReference>
<dbReference type="FunFam" id="3.30.160.60:FF:000446">
    <property type="entry name" value="Zinc finger protein"/>
    <property type="match status" value="1"/>
</dbReference>
<evidence type="ECO:0000313" key="8">
    <source>
        <dbReference type="Proteomes" id="UP001211907"/>
    </source>
</evidence>
<dbReference type="PROSITE" id="PS50157">
    <property type="entry name" value="ZINC_FINGER_C2H2_2"/>
    <property type="match status" value="2"/>
</dbReference>
<keyword evidence="3" id="KW-0862">Zinc</keyword>
<feature type="domain" description="C2H2-type" evidence="6">
    <location>
        <begin position="494"/>
        <end position="523"/>
    </location>
</feature>
<dbReference type="Proteomes" id="UP001211907">
    <property type="component" value="Unassembled WGS sequence"/>
</dbReference>
<evidence type="ECO:0000259" key="6">
    <source>
        <dbReference type="PROSITE" id="PS50157"/>
    </source>
</evidence>
<organism evidence="7 8">
    <name type="scientific">Physocladia obscura</name>
    <dbReference type="NCBI Taxonomy" id="109957"/>
    <lineage>
        <taxon>Eukaryota</taxon>
        <taxon>Fungi</taxon>
        <taxon>Fungi incertae sedis</taxon>
        <taxon>Chytridiomycota</taxon>
        <taxon>Chytridiomycota incertae sedis</taxon>
        <taxon>Chytridiomycetes</taxon>
        <taxon>Chytridiales</taxon>
        <taxon>Chytriomycetaceae</taxon>
        <taxon>Physocladia</taxon>
    </lineage>
</organism>
<dbReference type="InterPro" id="IPR013087">
    <property type="entry name" value="Znf_C2H2_type"/>
</dbReference>
<dbReference type="EMBL" id="JADGJH010000204">
    <property type="protein sequence ID" value="KAJ3133936.1"/>
    <property type="molecule type" value="Genomic_DNA"/>
</dbReference>
<dbReference type="GO" id="GO:0000978">
    <property type="term" value="F:RNA polymerase II cis-regulatory region sequence-specific DNA binding"/>
    <property type="evidence" value="ECO:0007669"/>
    <property type="project" value="TreeGrafter"/>
</dbReference>
<dbReference type="PANTHER" id="PTHR23235:SF120">
    <property type="entry name" value="KRUPPEL-LIKE FACTOR 15"/>
    <property type="match status" value="1"/>
</dbReference>
<feature type="region of interest" description="Disordered" evidence="5">
    <location>
        <begin position="415"/>
        <end position="458"/>
    </location>
</feature>
<dbReference type="GO" id="GO:0000981">
    <property type="term" value="F:DNA-binding transcription factor activity, RNA polymerase II-specific"/>
    <property type="evidence" value="ECO:0007669"/>
    <property type="project" value="TreeGrafter"/>
</dbReference>
<evidence type="ECO:0000256" key="5">
    <source>
        <dbReference type="SAM" id="MobiDB-lite"/>
    </source>
</evidence>
<accession>A0AAD5XFU5</accession>
<evidence type="ECO:0000256" key="1">
    <source>
        <dbReference type="ARBA" id="ARBA00022723"/>
    </source>
</evidence>